<dbReference type="InterPro" id="IPR015421">
    <property type="entry name" value="PyrdxlP-dep_Trfase_major"/>
</dbReference>
<dbReference type="GO" id="GO:0008483">
    <property type="term" value="F:transaminase activity"/>
    <property type="evidence" value="ECO:0007669"/>
    <property type="project" value="UniProtKB-KW"/>
</dbReference>
<dbReference type="CDD" id="cd00609">
    <property type="entry name" value="AAT_like"/>
    <property type="match status" value="1"/>
</dbReference>
<comment type="similarity">
    <text evidence="1">In the C-terminal section; belongs to the class-I pyridoxal-phosphate-dependent aminotransferase family.</text>
</comment>
<dbReference type="SMART" id="SM00345">
    <property type="entry name" value="HTH_GNTR"/>
    <property type="match status" value="1"/>
</dbReference>
<evidence type="ECO:0000256" key="4">
    <source>
        <dbReference type="ARBA" id="ARBA00022898"/>
    </source>
</evidence>
<dbReference type="SUPFAM" id="SSF53383">
    <property type="entry name" value="PLP-dependent transferases"/>
    <property type="match status" value="1"/>
</dbReference>
<evidence type="ECO:0000256" key="5">
    <source>
        <dbReference type="ARBA" id="ARBA00023015"/>
    </source>
</evidence>
<name>A0A941DNN2_9BURK</name>
<evidence type="ECO:0000313" key="10">
    <source>
        <dbReference type="Proteomes" id="UP000680067"/>
    </source>
</evidence>
<accession>A0A941DNN2</accession>
<dbReference type="Gene3D" id="3.90.1150.10">
    <property type="entry name" value="Aspartate Aminotransferase, domain 1"/>
    <property type="match status" value="1"/>
</dbReference>
<gene>
    <name evidence="9" type="ORF">KDM89_04125</name>
</gene>
<dbReference type="Gene3D" id="3.40.640.10">
    <property type="entry name" value="Type I PLP-dependent aspartate aminotransferase-like (Major domain)"/>
    <property type="match status" value="1"/>
</dbReference>
<dbReference type="EMBL" id="JAGSPN010000002">
    <property type="protein sequence ID" value="MBR7781321.1"/>
    <property type="molecule type" value="Genomic_DNA"/>
</dbReference>
<comment type="caution">
    <text evidence="9">The sequence shown here is derived from an EMBL/GenBank/DDBJ whole genome shotgun (WGS) entry which is preliminary data.</text>
</comment>
<keyword evidence="2 9" id="KW-0032">Aminotransferase</keyword>
<dbReference type="PANTHER" id="PTHR46577">
    <property type="entry name" value="HTH-TYPE TRANSCRIPTIONAL REGULATORY PROTEIN GABR"/>
    <property type="match status" value="1"/>
</dbReference>
<evidence type="ECO:0000256" key="3">
    <source>
        <dbReference type="ARBA" id="ARBA00022679"/>
    </source>
</evidence>
<dbReference type="CDD" id="cd07377">
    <property type="entry name" value="WHTH_GntR"/>
    <property type="match status" value="1"/>
</dbReference>
<organism evidence="9 10">
    <name type="scientific">Undibacterium luofuense</name>
    <dbReference type="NCBI Taxonomy" id="2828733"/>
    <lineage>
        <taxon>Bacteria</taxon>
        <taxon>Pseudomonadati</taxon>
        <taxon>Pseudomonadota</taxon>
        <taxon>Betaproteobacteria</taxon>
        <taxon>Burkholderiales</taxon>
        <taxon>Oxalobacteraceae</taxon>
        <taxon>Undibacterium</taxon>
    </lineage>
</organism>
<dbReference type="InterPro" id="IPR015422">
    <property type="entry name" value="PyrdxlP-dep_Trfase_small"/>
</dbReference>
<dbReference type="Pfam" id="PF00392">
    <property type="entry name" value="GntR"/>
    <property type="match status" value="1"/>
</dbReference>
<feature type="domain" description="HTH gntR-type" evidence="8">
    <location>
        <begin position="1"/>
        <end position="69"/>
    </location>
</feature>
<keyword evidence="10" id="KW-1185">Reference proteome</keyword>
<proteinExistence type="inferred from homology"/>
<keyword evidence="7" id="KW-0804">Transcription</keyword>
<reference evidence="9" key="1">
    <citation type="submission" date="2021-04" db="EMBL/GenBank/DDBJ databases">
        <title>novel species isolated from subtropical streams in China.</title>
        <authorList>
            <person name="Lu H."/>
        </authorList>
    </citation>
    <scope>NUCLEOTIDE SEQUENCE</scope>
    <source>
        <strain evidence="9">LFS511W</strain>
    </source>
</reference>
<dbReference type="InterPro" id="IPR000524">
    <property type="entry name" value="Tscrpt_reg_HTH_GntR"/>
</dbReference>
<protein>
    <submittedName>
        <fullName evidence="9">PLP-dependent aminotransferase family protein</fullName>
    </submittedName>
</protein>
<dbReference type="SUPFAM" id="SSF46785">
    <property type="entry name" value="Winged helix' DNA-binding domain"/>
    <property type="match status" value="1"/>
</dbReference>
<dbReference type="InterPro" id="IPR004839">
    <property type="entry name" value="Aminotransferase_I/II_large"/>
</dbReference>
<dbReference type="InterPro" id="IPR015424">
    <property type="entry name" value="PyrdxlP-dep_Trfase"/>
</dbReference>
<dbReference type="Proteomes" id="UP000680067">
    <property type="component" value="Unassembled WGS sequence"/>
</dbReference>
<dbReference type="GO" id="GO:0003677">
    <property type="term" value="F:DNA binding"/>
    <property type="evidence" value="ECO:0007669"/>
    <property type="project" value="UniProtKB-KW"/>
</dbReference>
<dbReference type="PROSITE" id="PS50949">
    <property type="entry name" value="HTH_GNTR"/>
    <property type="match status" value="1"/>
</dbReference>
<dbReference type="GO" id="GO:0030170">
    <property type="term" value="F:pyridoxal phosphate binding"/>
    <property type="evidence" value="ECO:0007669"/>
    <property type="project" value="InterPro"/>
</dbReference>
<dbReference type="PANTHER" id="PTHR46577:SF2">
    <property type="entry name" value="TRANSCRIPTIONAL REGULATORY PROTEIN"/>
    <property type="match status" value="1"/>
</dbReference>
<dbReference type="InterPro" id="IPR036390">
    <property type="entry name" value="WH_DNA-bd_sf"/>
</dbReference>
<keyword evidence="4" id="KW-0663">Pyridoxal phosphate</keyword>
<keyword evidence="6" id="KW-0238">DNA-binding</keyword>
<keyword evidence="5" id="KW-0805">Transcription regulation</keyword>
<dbReference type="AlphaFoldDB" id="A0A941DNN2"/>
<dbReference type="GO" id="GO:0003700">
    <property type="term" value="F:DNA-binding transcription factor activity"/>
    <property type="evidence" value="ECO:0007669"/>
    <property type="project" value="InterPro"/>
</dbReference>
<keyword evidence="3" id="KW-0808">Transferase</keyword>
<evidence type="ECO:0000256" key="6">
    <source>
        <dbReference type="ARBA" id="ARBA00023125"/>
    </source>
</evidence>
<evidence type="ECO:0000256" key="7">
    <source>
        <dbReference type="ARBA" id="ARBA00023163"/>
    </source>
</evidence>
<evidence type="ECO:0000313" key="9">
    <source>
        <dbReference type="EMBL" id="MBR7781321.1"/>
    </source>
</evidence>
<dbReference type="InterPro" id="IPR051446">
    <property type="entry name" value="HTH_trans_reg/aminotransferase"/>
</dbReference>
<evidence type="ECO:0000256" key="1">
    <source>
        <dbReference type="ARBA" id="ARBA00005384"/>
    </source>
</evidence>
<evidence type="ECO:0000259" key="8">
    <source>
        <dbReference type="PROSITE" id="PS50949"/>
    </source>
</evidence>
<dbReference type="FunFam" id="3.40.640.10:FF:000023">
    <property type="entry name" value="Transcriptional regulator, GntR family"/>
    <property type="match status" value="1"/>
</dbReference>
<evidence type="ECO:0000256" key="2">
    <source>
        <dbReference type="ARBA" id="ARBA00022576"/>
    </source>
</evidence>
<sequence>MKLYEKLAEDIAQSIRAGTLRRGEKLPSVRQASELRSVSPATVYQAYYLLEARGLIRGKERSGYFVIAGSHEALPEARVSARLSGEKQTLDVSSLIFSILESGHRDMVPLGFAFPCPTLFPMGRLAACMSQSLPQLDPWNTIDDLTPGSQHLRRQIALRYLTLGMRVHPDDILITNGALEALNLALASVTQPGDTVVIESPSFYGALQAIERMGLQALEVPSHPRDGIDLNALETAFRRHQPKACWLMSNFQNPLGSTIPAQNKQAIVALATQFGVTIIEDDVYGELYFTAERPLPLKAWDTEGVVIHCTSFSKSLAPGYRVGWALAGKHTHAMIRQKLSTSLSTALPTQEALATFLSKGYFDRHLQQLRHHLSVQQSASLEMVQRYFPEGTRTSRPSGGYFLWLELPEPVDMLLIQRQAMAMGISITPGPMFSASRQFRNCMRLNAGHPLTRRHEQALKTLGQLMHTQTCAAV</sequence>
<dbReference type="Pfam" id="PF00155">
    <property type="entry name" value="Aminotran_1_2"/>
    <property type="match status" value="1"/>
</dbReference>
<dbReference type="Gene3D" id="1.10.10.10">
    <property type="entry name" value="Winged helix-like DNA-binding domain superfamily/Winged helix DNA-binding domain"/>
    <property type="match status" value="1"/>
</dbReference>
<dbReference type="RefSeq" id="WP_212686686.1">
    <property type="nucleotide sequence ID" value="NZ_JAGSPN010000002.1"/>
</dbReference>
<dbReference type="InterPro" id="IPR036388">
    <property type="entry name" value="WH-like_DNA-bd_sf"/>
</dbReference>